<evidence type="ECO:0000259" key="4">
    <source>
        <dbReference type="PROSITE" id="PS51677"/>
    </source>
</evidence>
<dbReference type="GO" id="GO:0005576">
    <property type="term" value="C:extracellular region"/>
    <property type="evidence" value="ECO:0007669"/>
    <property type="project" value="UniProtKB-SubCell"/>
</dbReference>
<dbReference type="InterPro" id="IPR011330">
    <property type="entry name" value="Glyco_hydro/deAcase_b/a-brl"/>
</dbReference>
<dbReference type="CDD" id="cd10918">
    <property type="entry name" value="CE4_NodB_like_5s_6s"/>
    <property type="match status" value="1"/>
</dbReference>
<dbReference type="InterPro" id="IPR051398">
    <property type="entry name" value="Polysacch_Deacetylase"/>
</dbReference>
<keyword evidence="5" id="KW-0378">Hydrolase</keyword>
<dbReference type="RefSeq" id="WP_288185528.1">
    <property type="nucleotide sequence ID" value="NZ_LT608335.1"/>
</dbReference>
<proteinExistence type="predicted"/>
<feature type="domain" description="NodB homology" evidence="4">
    <location>
        <begin position="90"/>
        <end position="265"/>
    </location>
</feature>
<dbReference type="PANTHER" id="PTHR34216:SF3">
    <property type="entry name" value="POLY-BETA-1,6-N-ACETYL-D-GLUCOSAMINE N-DEACETYLASE"/>
    <property type="match status" value="1"/>
</dbReference>
<dbReference type="EMBL" id="FMJE01000005">
    <property type="protein sequence ID" value="SCM82980.1"/>
    <property type="molecule type" value="Genomic_DNA"/>
</dbReference>
<evidence type="ECO:0000313" key="5">
    <source>
        <dbReference type="EMBL" id="SCM82980.1"/>
    </source>
</evidence>
<gene>
    <name evidence="5" type="ORF">KL86SPO_50752</name>
</gene>
<dbReference type="GO" id="GO:0016798">
    <property type="term" value="F:hydrolase activity, acting on glycosyl bonds"/>
    <property type="evidence" value="ECO:0007669"/>
    <property type="project" value="UniProtKB-KW"/>
</dbReference>
<feature type="signal peptide" evidence="3">
    <location>
        <begin position="1"/>
        <end position="25"/>
    </location>
</feature>
<keyword evidence="5" id="KW-0858">Xylan degradation</keyword>
<dbReference type="Pfam" id="PF01522">
    <property type="entry name" value="Polysacc_deac_1"/>
    <property type="match status" value="1"/>
</dbReference>
<feature type="chain" id="PRO_5013233681" evidence="3">
    <location>
        <begin position="26"/>
        <end position="265"/>
    </location>
</feature>
<keyword evidence="5" id="KW-0624">Polysaccharide degradation</keyword>
<organism evidence="5">
    <name type="scientific">uncultured Sporomusa sp</name>
    <dbReference type="NCBI Taxonomy" id="307249"/>
    <lineage>
        <taxon>Bacteria</taxon>
        <taxon>Bacillati</taxon>
        <taxon>Bacillota</taxon>
        <taxon>Negativicutes</taxon>
        <taxon>Selenomonadales</taxon>
        <taxon>Sporomusaceae</taxon>
        <taxon>Sporomusa</taxon>
        <taxon>environmental samples</taxon>
    </lineage>
</organism>
<dbReference type="PROSITE" id="PS51677">
    <property type="entry name" value="NODB"/>
    <property type="match status" value="1"/>
</dbReference>
<dbReference type="SUPFAM" id="SSF88713">
    <property type="entry name" value="Glycoside hydrolase/deacetylase"/>
    <property type="match status" value="1"/>
</dbReference>
<evidence type="ECO:0000256" key="2">
    <source>
        <dbReference type="ARBA" id="ARBA00022729"/>
    </source>
</evidence>
<reference evidence="5" key="1">
    <citation type="submission" date="2016-08" db="EMBL/GenBank/DDBJ databases">
        <authorList>
            <person name="Seilhamer J.J."/>
        </authorList>
    </citation>
    <scope>NUCLEOTIDE SEQUENCE</scope>
    <source>
        <strain evidence="5">86</strain>
    </source>
</reference>
<dbReference type="GO" id="GO:0016810">
    <property type="term" value="F:hydrolase activity, acting on carbon-nitrogen (but not peptide) bonds"/>
    <property type="evidence" value="ECO:0007669"/>
    <property type="project" value="InterPro"/>
</dbReference>
<dbReference type="GO" id="GO:0045493">
    <property type="term" value="P:xylan catabolic process"/>
    <property type="evidence" value="ECO:0007669"/>
    <property type="project" value="UniProtKB-KW"/>
</dbReference>
<name>A0A212LZP9_9FIRM</name>
<evidence type="ECO:0000256" key="3">
    <source>
        <dbReference type="SAM" id="SignalP"/>
    </source>
</evidence>
<keyword evidence="5" id="KW-0326">Glycosidase</keyword>
<comment type="subcellular location">
    <subcellularLocation>
        <location evidence="1">Secreted</location>
    </subcellularLocation>
</comment>
<dbReference type="PANTHER" id="PTHR34216">
    <property type="match status" value="1"/>
</dbReference>
<protein>
    <submittedName>
        <fullName evidence="5">Putative xylanase/chitin deacetylase</fullName>
    </submittedName>
</protein>
<evidence type="ECO:0000256" key="1">
    <source>
        <dbReference type="ARBA" id="ARBA00004613"/>
    </source>
</evidence>
<sequence length="265" mass="29811">MLAWRQWICLLAVLVISMAANTAAAQYQNGIPVLLYHHVSEDKRDLPRLTVTPAEFERQLALLKHAGFQTISPQQLLAYMRQEPVVLPEKPVLITLDDGYEDNYVNAFPILKQFDFSAVIFMVGVNIDREERLSSRQIGEMSAAGISFGGHSVTHRDMTVLTGPELVRETKDIKKLLKKAAAKDVDVFSYPYGSYDLAAWEAVAAAGYQAAFTVLPGLNKPGRDNVYLLRRIPIYDNTDFNALFRLLDANQPKTKLLEYSPEYSE</sequence>
<keyword evidence="2 3" id="KW-0732">Signal</keyword>
<accession>A0A212LZP9</accession>
<dbReference type="AlphaFoldDB" id="A0A212LZP9"/>
<dbReference type="Gene3D" id="3.20.20.370">
    <property type="entry name" value="Glycoside hydrolase/deacetylase"/>
    <property type="match status" value="1"/>
</dbReference>
<keyword evidence="5" id="KW-0119">Carbohydrate metabolism</keyword>
<dbReference type="InterPro" id="IPR002509">
    <property type="entry name" value="NODB_dom"/>
</dbReference>